<reference evidence="1 2" key="1">
    <citation type="submission" date="2020-08" db="EMBL/GenBank/DDBJ databases">
        <authorList>
            <person name="Liu C."/>
            <person name="Sun Q."/>
        </authorList>
    </citation>
    <scope>NUCLEOTIDE SEQUENCE [LARGE SCALE GENOMIC DNA]</scope>
    <source>
        <strain evidence="1 2">NSJ-18</strain>
    </source>
</reference>
<keyword evidence="1" id="KW-0067">ATP-binding</keyword>
<dbReference type="Gene3D" id="3.30.565.10">
    <property type="entry name" value="Histidine kinase-like ATPase, C-terminal domain"/>
    <property type="match status" value="1"/>
</dbReference>
<dbReference type="InterPro" id="IPR036890">
    <property type="entry name" value="HATPase_C_sf"/>
</dbReference>
<evidence type="ECO:0000313" key="2">
    <source>
        <dbReference type="Proteomes" id="UP000609849"/>
    </source>
</evidence>
<keyword evidence="1" id="KW-0547">Nucleotide-binding</keyword>
<name>A0ABR7JRT3_9FIRM</name>
<proteinExistence type="predicted"/>
<sequence length="33" mass="3455">MNLVGNAAKFTSEGGSITLSINDLDDKVMISVN</sequence>
<dbReference type="EMBL" id="JACRWE010000006">
    <property type="protein sequence ID" value="MBC5997614.1"/>
    <property type="molecule type" value="Genomic_DNA"/>
</dbReference>
<evidence type="ECO:0000313" key="1">
    <source>
        <dbReference type="EMBL" id="MBC5997614.1"/>
    </source>
</evidence>
<accession>A0ABR7JRT3</accession>
<dbReference type="SUPFAM" id="SSF55874">
    <property type="entry name" value="ATPase domain of HSP90 chaperone/DNA topoisomerase II/histidine kinase"/>
    <property type="match status" value="1"/>
</dbReference>
<protein>
    <submittedName>
        <fullName evidence="1">ATP-binding protein</fullName>
    </submittedName>
</protein>
<gene>
    <name evidence="1" type="ORF">H8923_12640</name>
</gene>
<dbReference type="Proteomes" id="UP000609849">
    <property type="component" value="Unassembled WGS sequence"/>
</dbReference>
<dbReference type="RefSeq" id="WP_172976743.1">
    <property type="nucleotide sequence ID" value="NZ_JACRWE010000006.1"/>
</dbReference>
<organism evidence="1 2">
    <name type="scientific">Romboutsia faecis</name>
    <dbReference type="NCBI Taxonomy" id="2764597"/>
    <lineage>
        <taxon>Bacteria</taxon>
        <taxon>Bacillati</taxon>
        <taxon>Bacillota</taxon>
        <taxon>Clostridia</taxon>
        <taxon>Peptostreptococcales</taxon>
        <taxon>Peptostreptococcaceae</taxon>
        <taxon>Romboutsia</taxon>
    </lineage>
</organism>
<dbReference type="GO" id="GO:0005524">
    <property type="term" value="F:ATP binding"/>
    <property type="evidence" value="ECO:0007669"/>
    <property type="project" value="UniProtKB-KW"/>
</dbReference>
<keyword evidence="2" id="KW-1185">Reference proteome</keyword>
<comment type="caution">
    <text evidence="1">The sequence shown here is derived from an EMBL/GenBank/DDBJ whole genome shotgun (WGS) entry which is preliminary data.</text>
</comment>